<reference evidence="1" key="1">
    <citation type="submission" date="2021-06" db="EMBL/GenBank/DDBJ databases">
        <authorList>
            <person name="Kallberg Y."/>
            <person name="Tangrot J."/>
            <person name="Rosling A."/>
        </authorList>
    </citation>
    <scope>NUCLEOTIDE SEQUENCE</scope>
    <source>
        <strain evidence="1">AU212A</strain>
    </source>
</reference>
<keyword evidence="2" id="KW-1185">Reference proteome</keyword>
<accession>A0ACA9L3Y3</accession>
<dbReference type="EMBL" id="CAJVPM010003697">
    <property type="protein sequence ID" value="CAG8504794.1"/>
    <property type="molecule type" value="Genomic_DNA"/>
</dbReference>
<gene>
    <name evidence="1" type="ORF">SCALOS_LOCUS3403</name>
</gene>
<organism evidence="1 2">
    <name type="scientific">Scutellospora calospora</name>
    <dbReference type="NCBI Taxonomy" id="85575"/>
    <lineage>
        <taxon>Eukaryota</taxon>
        <taxon>Fungi</taxon>
        <taxon>Fungi incertae sedis</taxon>
        <taxon>Mucoromycota</taxon>
        <taxon>Glomeromycotina</taxon>
        <taxon>Glomeromycetes</taxon>
        <taxon>Diversisporales</taxon>
        <taxon>Gigasporaceae</taxon>
        <taxon>Scutellospora</taxon>
    </lineage>
</organism>
<proteinExistence type="predicted"/>
<sequence>MDVDTISNNDNNLNNHNDSWNINDDASSNYVPWPDNYNTIETSTWDTPDDKTVVASPSNNYLDDSCNWTNNDFDDFFENSLERFKNDLLRVFTDFYYEWQECPSSERSSTSYDNQKQIVNVNEIDGELVIHVELPGFRMENINGRIIDYSRYFGTIVFPYNIDTGKSQLFFDQSTLEIKVFRAEYVHESLNDWKLFNNDFEKFLNAISMLDSGDRKIRDQVISEPYRPKLN</sequence>
<feature type="non-terminal residue" evidence="1">
    <location>
        <position position="231"/>
    </location>
</feature>
<name>A0ACA9L3Y3_9GLOM</name>
<evidence type="ECO:0000313" key="2">
    <source>
        <dbReference type="Proteomes" id="UP000789860"/>
    </source>
</evidence>
<evidence type="ECO:0000313" key="1">
    <source>
        <dbReference type="EMBL" id="CAG8504794.1"/>
    </source>
</evidence>
<dbReference type="Proteomes" id="UP000789860">
    <property type="component" value="Unassembled WGS sequence"/>
</dbReference>
<comment type="caution">
    <text evidence="1">The sequence shown here is derived from an EMBL/GenBank/DDBJ whole genome shotgun (WGS) entry which is preliminary data.</text>
</comment>
<protein>
    <submittedName>
        <fullName evidence="1">2061_t:CDS:1</fullName>
    </submittedName>
</protein>